<dbReference type="Proteomes" id="UP001150266">
    <property type="component" value="Unassembled WGS sequence"/>
</dbReference>
<gene>
    <name evidence="1" type="ORF">J3R30DRAFT_22961</name>
</gene>
<accession>A0A9W9ATA0</accession>
<sequence length="246" mass="28041">MQKCKELSRLTKAAQISSLLFRKQSPASSSAIQPLQKAETVLDPSHPAVNLPRKFLPRFHDSVFSVTATPFGLLEPESIPCQPPFDIPIEKWAERISRSLSDPATDQLNRLMLAPVRLPKFQKYGRLPMSLVTVAGKKATSKKKVIRLRIINKVKNALNLAVTRAAEVKDGKLILDQELPRQNLICRGWTYTVYPSLEVYRMPFTELIPIVFQALQSIRQKVVEFENSWAHKSFVRQLLAYKPFVY</sequence>
<dbReference type="AlphaFoldDB" id="A0A9W9ATA0"/>
<evidence type="ECO:0000313" key="2">
    <source>
        <dbReference type="Proteomes" id="UP001150266"/>
    </source>
</evidence>
<protein>
    <submittedName>
        <fullName evidence="1">Uncharacterized protein</fullName>
    </submittedName>
</protein>
<name>A0A9W9ATA0_9AGAR</name>
<proteinExistence type="predicted"/>
<dbReference type="EMBL" id="JAOTPV010000001">
    <property type="protein sequence ID" value="KAJ4490039.1"/>
    <property type="molecule type" value="Genomic_DNA"/>
</dbReference>
<organism evidence="1 2">
    <name type="scientific">Lentinula aciculospora</name>
    <dbReference type="NCBI Taxonomy" id="153920"/>
    <lineage>
        <taxon>Eukaryota</taxon>
        <taxon>Fungi</taxon>
        <taxon>Dikarya</taxon>
        <taxon>Basidiomycota</taxon>
        <taxon>Agaricomycotina</taxon>
        <taxon>Agaricomycetes</taxon>
        <taxon>Agaricomycetidae</taxon>
        <taxon>Agaricales</taxon>
        <taxon>Marasmiineae</taxon>
        <taxon>Omphalotaceae</taxon>
        <taxon>Lentinula</taxon>
    </lineage>
</organism>
<keyword evidence="2" id="KW-1185">Reference proteome</keyword>
<reference evidence="1" key="1">
    <citation type="submission" date="2022-08" db="EMBL/GenBank/DDBJ databases">
        <title>A Global Phylogenomic Analysis of the Shiitake Genus Lentinula.</title>
        <authorList>
            <consortium name="DOE Joint Genome Institute"/>
            <person name="Sierra-Patev S."/>
            <person name="Min B."/>
            <person name="Naranjo-Ortiz M."/>
            <person name="Looney B."/>
            <person name="Konkel Z."/>
            <person name="Slot J.C."/>
            <person name="Sakamoto Y."/>
            <person name="Steenwyk J.L."/>
            <person name="Rokas A."/>
            <person name="Carro J."/>
            <person name="Camarero S."/>
            <person name="Ferreira P."/>
            <person name="Molpeceres G."/>
            <person name="Ruiz-Duenas F.J."/>
            <person name="Serrano A."/>
            <person name="Henrissat B."/>
            <person name="Drula E."/>
            <person name="Hughes K.W."/>
            <person name="Mata J.L."/>
            <person name="Ishikawa N.K."/>
            <person name="Vargas-Isla R."/>
            <person name="Ushijima S."/>
            <person name="Smith C.A."/>
            <person name="Ahrendt S."/>
            <person name="Andreopoulos W."/>
            <person name="He G."/>
            <person name="Labutti K."/>
            <person name="Lipzen A."/>
            <person name="Ng V."/>
            <person name="Riley R."/>
            <person name="Sandor L."/>
            <person name="Barry K."/>
            <person name="Martinez A.T."/>
            <person name="Xiao Y."/>
            <person name="Gibbons J.G."/>
            <person name="Terashima K."/>
            <person name="Grigoriev I.V."/>
            <person name="Hibbett D.S."/>
        </authorList>
    </citation>
    <scope>NUCLEOTIDE SEQUENCE</scope>
    <source>
        <strain evidence="1">JLM2183</strain>
    </source>
</reference>
<dbReference type="OrthoDB" id="3265918at2759"/>
<evidence type="ECO:0000313" key="1">
    <source>
        <dbReference type="EMBL" id="KAJ4490039.1"/>
    </source>
</evidence>
<comment type="caution">
    <text evidence="1">The sequence shown here is derived from an EMBL/GenBank/DDBJ whole genome shotgun (WGS) entry which is preliminary data.</text>
</comment>